<dbReference type="PANTHER" id="PTHR45896">
    <property type="entry name" value="N-ALPHA-ACETYLTRANSFERASE 30"/>
    <property type="match status" value="1"/>
</dbReference>
<dbReference type="EMBL" id="NBII01000009">
    <property type="protein sequence ID" value="PAV15607.1"/>
    <property type="molecule type" value="Genomic_DNA"/>
</dbReference>
<dbReference type="Pfam" id="PF00583">
    <property type="entry name" value="Acetyltransf_1"/>
    <property type="match status" value="1"/>
</dbReference>
<dbReference type="AlphaFoldDB" id="A0A286U7P9"/>
<dbReference type="CDD" id="cd04301">
    <property type="entry name" value="NAT_SF"/>
    <property type="match status" value="1"/>
</dbReference>
<reference evidence="5 6" key="1">
    <citation type="journal article" date="2017" name="Mol. Ecol.">
        <title>Comparative and population genomic landscape of Phellinus noxius: A hypervariable fungus causing root rot in trees.</title>
        <authorList>
            <person name="Chung C.L."/>
            <person name="Lee T.J."/>
            <person name="Akiba M."/>
            <person name="Lee H.H."/>
            <person name="Kuo T.H."/>
            <person name="Liu D."/>
            <person name="Ke H.M."/>
            <person name="Yokoi T."/>
            <person name="Roa M.B."/>
            <person name="Lu M.J."/>
            <person name="Chang Y.Y."/>
            <person name="Ann P.J."/>
            <person name="Tsai J.N."/>
            <person name="Chen C.Y."/>
            <person name="Tzean S.S."/>
            <person name="Ota Y."/>
            <person name="Hattori T."/>
            <person name="Sahashi N."/>
            <person name="Liou R.F."/>
            <person name="Kikuchi T."/>
            <person name="Tsai I.J."/>
        </authorList>
    </citation>
    <scope>NUCLEOTIDE SEQUENCE [LARGE SCALE GENOMIC DNA]</scope>
    <source>
        <strain evidence="5 6">FFPRI411160</strain>
    </source>
</reference>
<comment type="caution">
    <text evidence="5">The sequence shown here is derived from an EMBL/GenBank/DDBJ whole genome shotgun (WGS) entry which is preliminary data.</text>
</comment>
<keyword evidence="6" id="KW-1185">Reference proteome</keyword>
<evidence type="ECO:0000256" key="2">
    <source>
        <dbReference type="ARBA" id="ARBA00023315"/>
    </source>
</evidence>
<dbReference type="PROSITE" id="PS51186">
    <property type="entry name" value="GNAT"/>
    <property type="match status" value="1"/>
</dbReference>
<keyword evidence="2" id="KW-0012">Acyltransferase</keyword>
<proteinExistence type="inferred from homology"/>
<dbReference type="GO" id="GO:0031417">
    <property type="term" value="C:NatC complex"/>
    <property type="evidence" value="ECO:0007669"/>
    <property type="project" value="TreeGrafter"/>
</dbReference>
<organism evidence="5 6">
    <name type="scientific">Pyrrhoderma noxium</name>
    <dbReference type="NCBI Taxonomy" id="2282107"/>
    <lineage>
        <taxon>Eukaryota</taxon>
        <taxon>Fungi</taxon>
        <taxon>Dikarya</taxon>
        <taxon>Basidiomycota</taxon>
        <taxon>Agaricomycotina</taxon>
        <taxon>Agaricomycetes</taxon>
        <taxon>Hymenochaetales</taxon>
        <taxon>Hymenochaetaceae</taxon>
        <taxon>Pyrrhoderma</taxon>
    </lineage>
</organism>
<sequence length="203" mass="22370">MAAGMESIHNPANNVGSDLLSSILNPTLSTLIVTSSSNGLIFLSWPIRLAPLHPGPLGSYVDKSWRKRGIARTLVKQSIDVMKENGVEEVVLETEFDNSAALSLYESLGFIREKRLYRFYMNGKDAFRLILAVPPLVQRSGSDSASSSYTDSEGVDAMVKARAENARLHVDVWPGLNPYNTRVLPEYIAGYDDSDSDDDVSMR</sequence>
<feature type="domain" description="N-acetyltransferase" evidence="4">
    <location>
        <begin position="1"/>
        <end position="134"/>
    </location>
</feature>
<evidence type="ECO:0000313" key="5">
    <source>
        <dbReference type="EMBL" id="PAV15607.1"/>
    </source>
</evidence>
<dbReference type="Proteomes" id="UP000217199">
    <property type="component" value="Unassembled WGS sequence"/>
</dbReference>
<dbReference type="OrthoDB" id="249099at2759"/>
<dbReference type="InterPro" id="IPR016181">
    <property type="entry name" value="Acyl_CoA_acyltransferase"/>
</dbReference>
<dbReference type="InterPro" id="IPR044542">
    <property type="entry name" value="NAA30-like"/>
</dbReference>
<dbReference type="InterPro" id="IPR000182">
    <property type="entry name" value="GNAT_dom"/>
</dbReference>
<dbReference type="GO" id="GO:0004596">
    <property type="term" value="F:protein-N-terminal amino-acid acetyltransferase activity"/>
    <property type="evidence" value="ECO:0007669"/>
    <property type="project" value="InterPro"/>
</dbReference>
<accession>A0A286U7P9</accession>
<gene>
    <name evidence="5" type="ORF">PNOK_0846500</name>
</gene>
<evidence type="ECO:0000256" key="3">
    <source>
        <dbReference type="ARBA" id="ARBA00024025"/>
    </source>
</evidence>
<dbReference type="Gene3D" id="3.40.630.30">
    <property type="match status" value="1"/>
</dbReference>
<dbReference type="SUPFAM" id="SSF55729">
    <property type="entry name" value="Acyl-CoA N-acyltransferases (Nat)"/>
    <property type="match status" value="1"/>
</dbReference>
<evidence type="ECO:0000256" key="1">
    <source>
        <dbReference type="ARBA" id="ARBA00022679"/>
    </source>
</evidence>
<dbReference type="InParanoid" id="A0A286U7P9"/>
<evidence type="ECO:0000259" key="4">
    <source>
        <dbReference type="PROSITE" id="PS51186"/>
    </source>
</evidence>
<keyword evidence="1" id="KW-0808">Transferase</keyword>
<name>A0A286U7P9_9AGAM</name>
<dbReference type="PANTHER" id="PTHR45896:SF1">
    <property type="entry name" value="N-ALPHA-ACETYLTRANSFERASE 30"/>
    <property type="match status" value="1"/>
</dbReference>
<evidence type="ECO:0000313" key="6">
    <source>
        <dbReference type="Proteomes" id="UP000217199"/>
    </source>
</evidence>
<protein>
    <submittedName>
        <fullName evidence="5">Acyl-N-acyltransferase</fullName>
    </submittedName>
</protein>
<comment type="similarity">
    <text evidence="3">Belongs to the acetyltransferase family. MAK3 subfamily.</text>
</comment>
<dbReference type="STRING" id="2282107.A0A286U7P9"/>